<comment type="similarity">
    <text evidence="9">Belongs to the plant Proton pump-interactor protein family.</text>
</comment>
<evidence type="ECO:0000313" key="11">
    <source>
        <dbReference type="EMBL" id="PPR83918.1"/>
    </source>
</evidence>
<evidence type="ECO:0000256" key="2">
    <source>
        <dbReference type="ARBA" id="ARBA00004389"/>
    </source>
</evidence>
<dbReference type="PANTHER" id="PTHR32219:SF3">
    <property type="entry name" value="CALPONIN-LIKE DOMAIN PROTEIN"/>
    <property type="match status" value="1"/>
</dbReference>
<evidence type="ECO:0000256" key="5">
    <source>
        <dbReference type="ARBA" id="ARBA00022824"/>
    </source>
</evidence>
<proteinExistence type="inferred from homology"/>
<feature type="region of interest" description="Disordered" evidence="10">
    <location>
        <begin position="187"/>
        <end position="270"/>
    </location>
</feature>
<feature type="compositionally biased region" description="Basic and acidic residues" evidence="10">
    <location>
        <begin position="219"/>
        <end position="230"/>
    </location>
</feature>
<keyword evidence="7" id="KW-0175">Coiled coil</keyword>
<organism evidence="11 12">
    <name type="scientific">Gossypium barbadense</name>
    <name type="common">Sea Island cotton</name>
    <name type="synonym">Hibiscus barbadensis</name>
    <dbReference type="NCBI Taxonomy" id="3634"/>
    <lineage>
        <taxon>Eukaryota</taxon>
        <taxon>Viridiplantae</taxon>
        <taxon>Streptophyta</taxon>
        <taxon>Embryophyta</taxon>
        <taxon>Tracheophyta</taxon>
        <taxon>Spermatophyta</taxon>
        <taxon>Magnoliopsida</taxon>
        <taxon>eudicotyledons</taxon>
        <taxon>Gunneridae</taxon>
        <taxon>Pentapetalae</taxon>
        <taxon>rosids</taxon>
        <taxon>malvids</taxon>
        <taxon>Malvales</taxon>
        <taxon>Malvaceae</taxon>
        <taxon>Malvoideae</taxon>
        <taxon>Gossypium</taxon>
    </lineage>
</organism>
<evidence type="ECO:0000256" key="8">
    <source>
        <dbReference type="ARBA" id="ARBA00023136"/>
    </source>
</evidence>
<dbReference type="InterPro" id="IPR055282">
    <property type="entry name" value="PPI1-4"/>
</dbReference>
<feature type="compositionally biased region" description="Basic and acidic residues" evidence="10">
    <location>
        <begin position="187"/>
        <end position="211"/>
    </location>
</feature>
<evidence type="ECO:0000256" key="10">
    <source>
        <dbReference type="SAM" id="MobiDB-lite"/>
    </source>
</evidence>
<keyword evidence="4" id="KW-0812">Transmembrane</keyword>
<comment type="subcellular location">
    <subcellularLocation>
        <location evidence="1">Cell membrane</location>
        <topology evidence="1">Single-pass membrane protein</topology>
    </subcellularLocation>
    <subcellularLocation>
        <location evidence="2">Endoplasmic reticulum membrane</location>
        <topology evidence="2">Single-pass membrane protein</topology>
    </subcellularLocation>
</comment>
<dbReference type="OrthoDB" id="1703439at2759"/>
<keyword evidence="6" id="KW-1133">Transmembrane helix</keyword>
<evidence type="ECO:0000256" key="1">
    <source>
        <dbReference type="ARBA" id="ARBA00004162"/>
    </source>
</evidence>
<evidence type="ECO:0000256" key="3">
    <source>
        <dbReference type="ARBA" id="ARBA00022475"/>
    </source>
</evidence>
<dbReference type="AlphaFoldDB" id="A0A2P5VYJ8"/>
<dbReference type="GO" id="GO:0005886">
    <property type="term" value="C:plasma membrane"/>
    <property type="evidence" value="ECO:0007669"/>
    <property type="project" value="UniProtKB-SubCell"/>
</dbReference>
<protein>
    <submittedName>
        <fullName evidence="11">Uncharacterized protein</fullName>
    </submittedName>
</protein>
<dbReference type="PANTHER" id="PTHR32219">
    <property type="entry name" value="RNA-BINDING PROTEIN YLMH-RELATED"/>
    <property type="match status" value="1"/>
</dbReference>
<dbReference type="EMBL" id="KZ670101">
    <property type="protein sequence ID" value="PPR83918.1"/>
    <property type="molecule type" value="Genomic_DNA"/>
</dbReference>
<sequence length="270" mass="31028">MEMDCSLKKEADQLKTRLKNTEAITKAAKGKYYEETDKLSELQYQFKAANDIQQEVYTQLQCLKKQSHEKHMDDLNKANELAWKGDKVALQSFCINQVEKFTDLWNNNDEFRNEYVRCNGRSTLWRLRTLDGRALGPGEVPPVIPRALNGRAFVDHTMSGLTLKDRTQEEVAVVKAEKVLAEKVVEQKKKRTEKEELSKEEEAAKAKEALERKRRKAEKAKAREAKRDANEAVAKPPQNSQHCQHRKKTSIEETKNATVEKGSINTNTRP</sequence>
<dbReference type="Proteomes" id="UP000239757">
    <property type="component" value="Unassembled WGS sequence"/>
</dbReference>
<evidence type="ECO:0000256" key="6">
    <source>
        <dbReference type="ARBA" id="ARBA00022989"/>
    </source>
</evidence>
<keyword evidence="8" id="KW-0472">Membrane</keyword>
<evidence type="ECO:0000256" key="9">
    <source>
        <dbReference type="ARBA" id="ARBA00038080"/>
    </source>
</evidence>
<evidence type="ECO:0000313" key="12">
    <source>
        <dbReference type="Proteomes" id="UP000239757"/>
    </source>
</evidence>
<evidence type="ECO:0000256" key="4">
    <source>
        <dbReference type="ARBA" id="ARBA00022692"/>
    </source>
</evidence>
<gene>
    <name evidence="11" type="ORF">GOBAR_AA36790</name>
</gene>
<keyword evidence="5" id="KW-0256">Endoplasmic reticulum</keyword>
<dbReference type="GO" id="GO:0005789">
    <property type="term" value="C:endoplasmic reticulum membrane"/>
    <property type="evidence" value="ECO:0007669"/>
    <property type="project" value="UniProtKB-SubCell"/>
</dbReference>
<accession>A0A2P5VYJ8</accession>
<evidence type="ECO:0000256" key="7">
    <source>
        <dbReference type="ARBA" id="ARBA00023054"/>
    </source>
</evidence>
<name>A0A2P5VYJ8_GOSBA</name>
<reference evidence="11 12" key="1">
    <citation type="submission" date="2015-01" db="EMBL/GenBank/DDBJ databases">
        <title>Genome of allotetraploid Gossypium barbadense reveals genomic plasticity and fiber elongation in cotton evolution.</title>
        <authorList>
            <person name="Chen X."/>
            <person name="Liu X."/>
            <person name="Zhao B."/>
            <person name="Zheng H."/>
            <person name="Hu Y."/>
            <person name="Lu G."/>
            <person name="Yang C."/>
            <person name="Chen J."/>
            <person name="Shan C."/>
            <person name="Zhang L."/>
            <person name="Zhou Y."/>
            <person name="Wang L."/>
            <person name="Guo W."/>
            <person name="Bai Y."/>
            <person name="Ruan J."/>
            <person name="Shangguan X."/>
            <person name="Mao Y."/>
            <person name="Jiang J."/>
            <person name="Zhu Y."/>
            <person name="Lei J."/>
            <person name="Kang H."/>
            <person name="Chen S."/>
            <person name="He X."/>
            <person name="Wang R."/>
            <person name="Wang Y."/>
            <person name="Chen J."/>
            <person name="Wang L."/>
            <person name="Yu S."/>
            <person name="Wang B."/>
            <person name="Wei J."/>
            <person name="Song S."/>
            <person name="Lu X."/>
            <person name="Gao Z."/>
            <person name="Gu W."/>
            <person name="Deng X."/>
            <person name="Ma D."/>
            <person name="Wang S."/>
            <person name="Liang W."/>
            <person name="Fang L."/>
            <person name="Cai C."/>
            <person name="Zhu X."/>
            <person name="Zhou B."/>
            <person name="Zhang Y."/>
            <person name="Chen Z."/>
            <person name="Xu S."/>
            <person name="Zhu R."/>
            <person name="Wang S."/>
            <person name="Zhang T."/>
            <person name="Zhao G."/>
        </authorList>
    </citation>
    <scope>NUCLEOTIDE SEQUENCE [LARGE SCALE GENOMIC DNA]</scope>
    <source>
        <strain evidence="12">cv. Xinhai21</strain>
        <tissue evidence="11">Leaf</tissue>
    </source>
</reference>
<keyword evidence="3" id="KW-1003">Cell membrane</keyword>